<evidence type="ECO:0000259" key="7">
    <source>
        <dbReference type="Pfam" id="PF02272"/>
    </source>
</evidence>
<feature type="domain" description="RecJ OB" evidence="8">
    <location>
        <begin position="458"/>
        <end position="555"/>
    </location>
</feature>
<dbReference type="KEGG" id="syw:SYNW1206"/>
<feature type="domain" description="DDH" evidence="6">
    <location>
        <begin position="80"/>
        <end position="226"/>
    </location>
</feature>
<dbReference type="PANTHER" id="PTHR30255:SF2">
    <property type="entry name" value="SINGLE-STRANDED-DNA-SPECIFIC EXONUCLEASE RECJ"/>
    <property type="match status" value="1"/>
</dbReference>
<dbReference type="InterPro" id="IPR004610">
    <property type="entry name" value="RecJ"/>
</dbReference>
<evidence type="ECO:0000256" key="2">
    <source>
        <dbReference type="ARBA" id="ARBA00019841"/>
    </source>
</evidence>
<evidence type="ECO:0000256" key="1">
    <source>
        <dbReference type="ARBA" id="ARBA00005915"/>
    </source>
</evidence>
<dbReference type="NCBIfam" id="TIGR00644">
    <property type="entry name" value="recJ"/>
    <property type="match status" value="1"/>
</dbReference>
<dbReference type="Pfam" id="PF01368">
    <property type="entry name" value="DHH"/>
    <property type="match status" value="1"/>
</dbReference>
<feature type="domain" description="DHHA1" evidence="7">
    <location>
        <begin position="352"/>
        <end position="439"/>
    </location>
</feature>
<protein>
    <recommendedName>
        <fullName evidence="2">Single-stranded-DNA-specific exonuclease RecJ</fullName>
    </recommendedName>
</protein>
<dbReference type="InterPro" id="IPR041122">
    <property type="entry name" value="RecJ_OB"/>
</dbReference>
<dbReference type="AlphaFoldDB" id="Q7U6Y0"/>
<keyword evidence="10" id="KW-1185">Reference proteome</keyword>
<accession>Q7U6Y0</accession>
<dbReference type="GO" id="GO:0006281">
    <property type="term" value="P:DNA repair"/>
    <property type="evidence" value="ECO:0007669"/>
    <property type="project" value="InterPro"/>
</dbReference>
<dbReference type="Gene3D" id="3.10.310.30">
    <property type="match status" value="1"/>
</dbReference>
<dbReference type="GO" id="GO:0003676">
    <property type="term" value="F:nucleic acid binding"/>
    <property type="evidence" value="ECO:0007669"/>
    <property type="project" value="InterPro"/>
</dbReference>
<dbReference type="InterPro" id="IPR051673">
    <property type="entry name" value="SSDNA_exonuclease_RecJ"/>
</dbReference>
<evidence type="ECO:0000256" key="4">
    <source>
        <dbReference type="ARBA" id="ARBA00022801"/>
    </source>
</evidence>
<dbReference type="InterPro" id="IPR038763">
    <property type="entry name" value="DHH_sf"/>
</dbReference>
<evidence type="ECO:0000259" key="6">
    <source>
        <dbReference type="Pfam" id="PF01368"/>
    </source>
</evidence>
<dbReference type="Gene3D" id="3.90.1640.30">
    <property type="match status" value="1"/>
</dbReference>
<evidence type="ECO:0000313" key="10">
    <source>
        <dbReference type="Proteomes" id="UP000001422"/>
    </source>
</evidence>
<dbReference type="EMBL" id="BX569692">
    <property type="protein sequence ID" value="CAE07721.1"/>
    <property type="molecule type" value="Genomic_DNA"/>
</dbReference>
<keyword evidence="3" id="KW-0540">Nuclease</keyword>
<evidence type="ECO:0000259" key="8">
    <source>
        <dbReference type="Pfam" id="PF17768"/>
    </source>
</evidence>
<gene>
    <name evidence="9" type="ordered locus">SYNW1206</name>
</gene>
<keyword evidence="5 9" id="KW-0269">Exonuclease</keyword>
<proteinExistence type="inferred from homology"/>
<name>Q7U6Y0_PARMW</name>
<dbReference type="PANTHER" id="PTHR30255">
    <property type="entry name" value="SINGLE-STRANDED-DNA-SPECIFIC EXONUCLEASE RECJ"/>
    <property type="match status" value="1"/>
</dbReference>
<dbReference type="Proteomes" id="UP000001422">
    <property type="component" value="Chromosome"/>
</dbReference>
<dbReference type="HOGENOM" id="CLU_009736_5_0_3"/>
<sequence>MSATSPHTWVLPAVVDASPLPQLPLPLALRTLLLRRGLSEEDVAELITPQELPDACGHFPDLEAAVERICRACEQGEALAVCGDYDADGMTSTALLLRALIPLGAKAEPAIPSRMEEGYGLNPAMVDRLHGQGIRLLVTVDNGVAAVEALQRARTLSMDVIVTDHHSIPEPRPWMTALLHPATTPEASPYRGLAGVGLAYVLASSVAERLGRMDAIQVARDLFCIGTVADMAPLTGANRRWLLEGLTTLHRSRCEGVVALQRLAGLGETPLTAEDIGFQLAPRINAVGRLGDPVLVVDLLTESDPGKTMALARRCDDLNRQRRDLCDAIEAEATALVESDAEGLIPPFLLLAQSHWHHGVIGIVAARLMERYHRPVALLAGDGEGLLRASARAPQGFAVDKALTTCADLLERFGGHPAAGGFTVKASQVHALHDRLNQLTQPWLDQEGAGRPVRPEACLKLNEINWDLWAALETLTPHGVGHPAPLFWSRGCQVADWRTLNGGHLAVTLQQGTHQRRAVAWRCSPLTPMPERVDVAYELKLNVWRGERRLQLELKSIREHTDTVRLSCGERSYLASRKLGDDNAVTFGLTNAGGDHLDASITKDQTVSCKDQRASHSRIQTLLEEAALALGLRA</sequence>
<dbReference type="RefSeq" id="WP_011128071.1">
    <property type="nucleotide sequence ID" value="NC_005070.1"/>
</dbReference>
<dbReference type="STRING" id="84588.SYNW1206"/>
<reference evidence="9 10" key="1">
    <citation type="journal article" date="2003" name="Nature">
        <title>The genome of a motile marine Synechococcus.</title>
        <authorList>
            <person name="Palenik B."/>
            <person name="Brahamsha B."/>
            <person name="Larimer F."/>
            <person name="Land M."/>
            <person name="Hauser L."/>
            <person name="Chain P."/>
            <person name="Lamerdin J."/>
            <person name="Regala W."/>
            <person name="Allen E.A."/>
            <person name="McCarren J."/>
            <person name="Paulsen I."/>
            <person name="Dufresne A."/>
            <person name="Partensky F."/>
            <person name="Webb E."/>
            <person name="Waterbury J."/>
        </authorList>
    </citation>
    <scope>NUCLEOTIDE SEQUENCE [LARGE SCALE GENOMIC DNA]</scope>
    <source>
        <strain evidence="9 10">WH8102</strain>
    </source>
</reference>
<keyword evidence="4 9" id="KW-0378">Hydrolase</keyword>
<dbReference type="Pfam" id="PF17768">
    <property type="entry name" value="RecJ_OB"/>
    <property type="match status" value="1"/>
</dbReference>
<dbReference type="eggNOG" id="COG0608">
    <property type="taxonomic scope" value="Bacteria"/>
</dbReference>
<evidence type="ECO:0000256" key="5">
    <source>
        <dbReference type="ARBA" id="ARBA00022839"/>
    </source>
</evidence>
<dbReference type="Pfam" id="PF02272">
    <property type="entry name" value="DHHA1"/>
    <property type="match status" value="1"/>
</dbReference>
<dbReference type="GO" id="GO:0008409">
    <property type="term" value="F:5'-3' exonuclease activity"/>
    <property type="evidence" value="ECO:0007669"/>
    <property type="project" value="InterPro"/>
</dbReference>
<evidence type="ECO:0000256" key="3">
    <source>
        <dbReference type="ARBA" id="ARBA00022722"/>
    </source>
</evidence>
<dbReference type="InterPro" id="IPR003156">
    <property type="entry name" value="DHHA1_dom"/>
</dbReference>
<evidence type="ECO:0000313" key="9">
    <source>
        <dbReference type="EMBL" id="CAE07721.1"/>
    </source>
</evidence>
<dbReference type="InterPro" id="IPR001667">
    <property type="entry name" value="DDH_dom"/>
</dbReference>
<dbReference type="SUPFAM" id="SSF64182">
    <property type="entry name" value="DHH phosphoesterases"/>
    <property type="match status" value="1"/>
</dbReference>
<organism evidence="9 10">
    <name type="scientific">Parasynechococcus marenigrum (strain WH8102)</name>
    <dbReference type="NCBI Taxonomy" id="84588"/>
    <lineage>
        <taxon>Bacteria</taxon>
        <taxon>Bacillati</taxon>
        <taxon>Cyanobacteriota</taxon>
        <taxon>Cyanophyceae</taxon>
        <taxon>Synechococcales</taxon>
        <taxon>Prochlorococcaceae</taxon>
        <taxon>Parasynechococcus</taxon>
        <taxon>Parasynechococcus marenigrum</taxon>
    </lineage>
</organism>
<comment type="similarity">
    <text evidence="1">Belongs to the RecJ family.</text>
</comment>
<dbReference type="GO" id="GO:0006310">
    <property type="term" value="P:DNA recombination"/>
    <property type="evidence" value="ECO:0007669"/>
    <property type="project" value="InterPro"/>
</dbReference>